<dbReference type="Proteomes" id="UP000774699">
    <property type="component" value="Unassembled WGS sequence"/>
</dbReference>
<protein>
    <recommendedName>
        <fullName evidence="4">Thioredoxin family protein</fullName>
    </recommendedName>
</protein>
<sequence length="216" mass="24968">MVSPFIKAFILMVIILGTWISFSMVFEGQRNSSLLGEIDSVIQNESAVRSYLEYVHATQDEERYCFVLREHISSQNRKLFGLLDKLEQARVNSINNQYPLVRKQFQSVNAQLFFSLKRFEEECPEKEQPLVPVLYFFPDKHECAECRLQAQILTELGKTCQTPVQIFAFPVEGGIEIIDLLVKDYNISEVPSLVIYDKVHSRIQSSSQLNELLHCK</sequence>
<evidence type="ECO:0008006" key="4">
    <source>
        <dbReference type="Google" id="ProtNLM"/>
    </source>
</evidence>
<keyword evidence="1" id="KW-0472">Membrane</keyword>
<dbReference type="EMBL" id="VGJJ01000009">
    <property type="protein sequence ID" value="MBM3282090.1"/>
    <property type="molecule type" value="Genomic_DNA"/>
</dbReference>
<feature type="transmembrane region" description="Helical" evidence="1">
    <location>
        <begin position="6"/>
        <end position="26"/>
    </location>
</feature>
<evidence type="ECO:0000313" key="3">
    <source>
        <dbReference type="Proteomes" id="UP000774699"/>
    </source>
</evidence>
<proteinExistence type="predicted"/>
<dbReference type="AlphaFoldDB" id="A0A8T4C824"/>
<organism evidence="2 3">
    <name type="scientific">Candidatus Iainarchaeum sp</name>
    <dbReference type="NCBI Taxonomy" id="3101447"/>
    <lineage>
        <taxon>Archaea</taxon>
        <taxon>Candidatus Iainarchaeota</taxon>
        <taxon>Candidatus Iainarchaeia</taxon>
        <taxon>Candidatus Iainarchaeales</taxon>
        <taxon>Candidatus Iainarchaeaceae</taxon>
        <taxon>Candidatus Iainarchaeum</taxon>
    </lineage>
</organism>
<name>A0A8T4C824_9ARCH</name>
<comment type="caution">
    <text evidence="2">The sequence shown here is derived from an EMBL/GenBank/DDBJ whole genome shotgun (WGS) entry which is preliminary data.</text>
</comment>
<gene>
    <name evidence="2" type="ORF">FJY86_01975</name>
</gene>
<evidence type="ECO:0000313" key="2">
    <source>
        <dbReference type="EMBL" id="MBM3282090.1"/>
    </source>
</evidence>
<keyword evidence="1" id="KW-0812">Transmembrane</keyword>
<evidence type="ECO:0000256" key="1">
    <source>
        <dbReference type="SAM" id="Phobius"/>
    </source>
</evidence>
<reference evidence="2" key="1">
    <citation type="submission" date="2019-03" db="EMBL/GenBank/DDBJ databases">
        <title>Lake Tanganyika Metagenome-Assembled Genomes (MAGs).</title>
        <authorList>
            <person name="Tran P."/>
        </authorList>
    </citation>
    <scope>NUCLEOTIDE SEQUENCE</scope>
    <source>
        <strain evidence="2">M_DeepCast_50m_m2_156</strain>
    </source>
</reference>
<dbReference type="SUPFAM" id="SSF52833">
    <property type="entry name" value="Thioredoxin-like"/>
    <property type="match status" value="1"/>
</dbReference>
<accession>A0A8T4C824</accession>
<dbReference type="InterPro" id="IPR036249">
    <property type="entry name" value="Thioredoxin-like_sf"/>
</dbReference>
<keyword evidence="1" id="KW-1133">Transmembrane helix</keyword>